<dbReference type="Pfam" id="PF08529">
    <property type="entry name" value="NusA_N"/>
    <property type="match status" value="2"/>
</dbReference>
<keyword evidence="4 7" id="KW-0694">RNA-binding</keyword>
<feature type="region of interest" description="Disordered" evidence="8">
    <location>
        <begin position="424"/>
        <end position="591"/>
    </location>
</feature>
<dbReference type="HAMAP" id="MF_00945_B">
    <property type="entry name" value="NusA_B"/>
    <property type="match status" value="1"/>
</dbReference>
<comment type="similarity">
    <text evidence="7">Belongs to the NusA family.</text>
</comment>
<comment type="caution">
    <text evidence="10">The sequence shown here is derived from an EMBL/GenBank/DDBJ whole genome shotgun (WGS) entry which is preliminary data.</text>
</comment>
<dbReference type="GO" id="GO:0003700">
    <property type="term" value="F:DNA-binding transcription factor activity"/>
    <property type="evidence" value="ECO:0007669"/>
    <property type="project" value="InterPro"/>
</dbReference>
<dbReference type="InterPro" id="IPR030842">
    <property type="entry name" value="TF_NusA_bacterial"/>
</dbReference>
<keyword evidence="2 7" id="KW-0963">Cytoplasm</keyword>
<dbReference type="FunFam" id="3.30.300.20:FF:000002">
    <property type="entry name" value="Transcription termination/antitermination protein NusA"/>
    <property type="match status" value="1"/>
</dbReference>
<dbReference type="Gene3D" id="3.30.300.20">
    <property type="match status" value="2"/>
</dbReference>
<reference evidence="10 11" key="1">
    <citation type="journal article" date="2016" name="Nat. Commun.">
        <title>Thousands of microbial genomes shed light on interconnected biogeochemical processes in an aquifer system.</title>
        <authorList>
            <person name="Anantharaman K."/>
            <person name="Brown C.T."/>
            <person name="Hug L.A."/>
            <person name="Sharon I."/>
            <person name="Castelle C.J."/>
            <person name="Probst A.J."/>
            <person name="Thomas B.C."/>
            <person name="Singh A."/>
            <person name="Wilkins M.J."/>
            <person name="Karaoz U."/>
            <person name="Brodie E.L."/>
            <person name="Williams K.H."/>
            <person name="Hubbard S.S."/>
            <person name="Banfield J.F."/>
        </authorList>
    </citation>
    <scope>NUCLEOTIDE SEQUENCE [LARGE SCALE GENOMIC DNA]</scope>
</reference>
<evidence type="ECO:0000259" key="9">
    <source>
        <dbReference type="SMART" id="SM00316"/>
    </source>
</evidence>
<feature type="compositionally biased region" description="Basic and acidic residues" evidence="8">
    <location>
        <begin position="100"/>
        <end position="131"/>
    </location>
</feature>
<evidence type="ECO:0000313" key="10">
    <source>
        <dbReference type="EMBL" id="OGF19461.1"/>
    </source>
</evidence>
<comment type="subunit">
    <text evidence="7">Monomer. Binds directly to the core enzyme of the DNA-dependent RNA polymerase and to nascent RNA.</text>
</comment>
<dbReference type="AlphaFoldDB" id="A0A1F5RZH4"/>
<evidence type="ECO:0000256" key="6">
    <source>
        <dbReference type="ARBA" id="ARBA00023163"/>
    </source>
</evidence>
<feature type="compositionally biased region" description="Basic and acidic residues" evidence="8">
    <location>
        <begin position="495"/>
        <end position="533"/>
    </location>
</feature>
<feature type="compositionally biased region" description="Basic residues" evidence="8">
    <location>
        <begin position="553"/>
        <end position="562"/>
    </location>
</feature>
<keyword evidence="1 7" id="KW-0806">Transcription termination</keyword>
<dbReference type="InterPro" id="IPR003029">
    <property type="entry name" value="S1_domain"/>
</dbReference>
<feature type="compositionally biased region" description="Polar residues" evidence="8">
    <location>
        <begin position="472"/>
        <end position="489"/>
    </location>
</feature>
<dbReference type="InterPro" id="IPR015946">
    <property type="entry name" value="KH_dom-like_a/b"/>
</dbReference>
<keyword evidence="5 7" id="KW-0805">Transcription regulation</keyword>
<sequence length="591" mass="64754">MSTNEIAAAARAICEEKGISLEAVIEAIEAALAAAYRKDFGQKNQNIKVDFDLETAASKVYDEKTVVEDLPPEELESEKEPAESPEGIQASPPSYEVAGGEDKENKKASKQESIKTLKQKDAGAQENEKGLEVANGNSEITEDEEEKRRFNPRTDLQLKDALLIKPDAKVGDVIRTDLPVPAEYGRMAAQTAKQVIIQRLREVERNNLLEEFKGKEHEVVTGVVQRREGRVVLVDLGRTAGILTAEGQVPGERYESGQRLKVYVEEVRSGAKGPEIMLSRTSDEIVRKIFMLEIPEISNSLVEIKSIAREAGSRTKIAVSAAEENVDPIGSCVGQRGARIQTIIQELGGEKVDIIEYNEDQAQFVIAALAPAKVVKVDINESERMATAAVVADQLSLAIGRGGQNVRLAAKLTGWRIDIKEAKPQESKKAIKQENNEEGEQGSSAQEVQEEQKSKKAKKQENDGEKVEENSEQQTVNPKSAESADGTSSEQEDDENKKAEKHENKTEEPGERLSEIEDKKDESGKPAEEKEPAESPGGIQTGPPSYEVTGGGKPKKRGRKKKPAENPEDIQAGGEVKSEEKKEMEEIKEVS</sequence>
<dbReference type="GO" id="GO:0005829">
    <property type="term" value="C:cytosol"/>
    <property type="evidence" value="ECO:0007669"/>
    <property type="project" value="TreeGrafter"/>
</dbReference>
<feature type="domain" description="S1 motif" evidence="9">
    <location>
        <begin position="215"/>
        <end position="281"/>
    </location>
</feature>
<evidence type="ECO:0000256" key="7">
    <source>
        <dbReference type="HAMAP-Rule" id="MF_00945"/>
    </source>
</evidence>
<evidence type="ECO:0000256" key="5">
    <source>
        <dbReference type="ARBA" id="ARBA00023015"/>
    </source>
</evidence>
<feature type="region of interest" description="Disordered" evidence="8">
    <location>
        <begin position="64"/>
        <end position="149"/>
    </location>
</feature>
<organism evidence="10 11">
    <name type="scientific">Candidatus Falkowbacteria bacterium RIFCSPHIGHO2_02_FULL_45_15</name>
    <dbReference type="NCBI Taxonomy" id="1797987"/>
    <lineage>
        <taxon>Bacteria</taxon>
        <taxon>Candidatus Falkowiibacteriota</taxon>
    </lineage>
</organism>
<dbReference type="InterPro" id="IPR025249">
    <property type="entry name" value="TF_NusA_KH_1st"/>
</dbReference>
<evidence type="ECO:0000256" key="8">
    <source>
        <dbReference type="SAM" id="MobiDB-lite"/>
    </source>
</evidence>
<comment type="subcellular location">
    <subcellularLocation>
        <location evidence="7">Cytoplasm</location>
    </subcellularLocation>
</comment>
<dbReference type="GO" id="GO:0003723">
    <property type="term" value="F:RNA binding"/>
    <property type="evidence" value="ECO:0007669"/>
    <property type="project" value="UniProtKB-UniRule"/>
</dbReference>
<keyword evidence="3 7" id="KW-0889">Transcription antitermination</keyword>
<dbReference type="GO" id="GO:0031564">
    <property type="term" value="P:transcription antitermination"/>
    <property type="evidence" value="ECO:0007669"/>
    <property type="project" value="UniProtKB-UniRule"/>
</dbReference>
<protein>
    <recommendedName>
        <fullName evidence="7">Transcription termination/antitermination protein NusA</fullName>
    </recommendedName>
</protein>
<dbReference type="PROSITE" id="PS50084">
    <property type="entry name" value="KH_TYPE_1"/>
    <property type="match status" value="1"/>
</dbReference>
<evidence type="ECO:0000256" key="2">
    <source>
        <dbReference type="ARBA" id="ARBA00022490"/>
    </source>
</evidence>
<dbReference type="GO" id="GO:0006353">
    <property type="term" value="P:DNA-templated transcription termination"/>
    <property type="evidence" value="ECO:0007669"/>
    <property type="project" value="UniProtKB-UniRule"/>
</dbReference>
<dbReference type="NCBIfam" id="TIGR01953">
    <property type="entry name" value="NusA"/>
    <property type="match status" value="1"/>
</dbReference>
<feature type="compositionally biased region" description="Basic and acidic residues" evidence="8">
    <location>
        <begin position="576"/>
        <end position="591"/>
    </location>
</feature>
<dbReference type="SUPFAM" id="SSF54814">
    <property type="entry name" value="Prokaryotic type KH domain (KH-domain type II)"/>
    <property type="match status" value="2"/>
</dbReference>
<dbReference type="Gene3D" id="2.40.50.140">
    <property type="entry name" value="Nucleic acid-binding proteins"/>
    <property type="match status" value="1"/>
</dbReference>
<dbReference type="InterPro" id="IPR058582">
    <property type="entry name" value="KH_NusA_2nd"/>
</dbReference>
<dbReference type="Pfam" id="PF26594">
    <property type="entry name" value="KH_NusA_2nd"/>
    <property type="match status" value="1"/>
</dbReference>
<dbReference type="InterPro" id="IPR013735">
    <property type="entry name" value="TF_NusA_N"/>
</dbReference>
<dbReference type="Gene3D" id="3.30.1480.10">
    <property type="entry name" value="NusA, N-terminal domain"/>
    <property type="match status" value="1"/>
</dbReference>
<dbReference type="InterPro" id="IPR012340">
    <property type="entry name" value="NA-bd_OB-fold"/>
</dbReference>
<dbReference type="InterPro" id="IPR009019">
    <property type="entry name" value="KH_sf_prok-type"/>
</dbReference>
<dbReference type="CDD" id="cd02134">
    <property type="entry name" value="KH-II_NusA_rpt1"/>
    <property type="match status" value="1"/>
</dbReference>
<gene>
    <name evidence="7" type="primary">nusA</name>
    <name evidence="10" type="ORF">A3D54_04215</name>
</gene>
<feature type="compositionally biased region" description="Basic and acidic residues" evidence="8">
    <location>
        <begin position="450"/>
        <end position="469"/>
    </location>
</feature>
<dbReference type="SUPFAM" id="SSF50249">
    <property type="entry name" value="Nucleic acid-binding proteins"/>
    <property type="match status" value="1"/>
</dbReference>
<dbReference type="Pfam" id="PF13184">
    <property type="entry name" value="KH_NusA_1st"/>
    <property type="match status" value="1"/>
</dbReference>
<evidence type="ECO:0000313" key="11">
    <source>
        <dbReference type="Proteomes" id="UP000177691"/>
    </source>
</evidence>
<proteinExistence type="inferred from homology"/>
<dbReference type="PANTHER" id="PTHR22648">
    <property type="entry name" value="TRANSCRIPTION TERMINATION FACTOR NUSA"/>
    <property type="match status" value="1"/>
</dbReference>
<evidence type="ECO:0000256" key="3">
    <source>
        <dbReference type="ARBA" id="ARBA00022814"/>
    </source>
</evidence>
<dbReference type="PANTHER" id="PTHR22648:SF0">
    <property type="entry name" value="TRANSCRIPTION TERMINATION_ANTITERMINATION PROTEIN NUSA"/>
    <property type="match status" value="1"/>
</dbReference>
<dbReference type="InterPro" id="IPR036555">
    <property type="entry name" value="NusA_N_sf"/>
</dbReference>
<evidence type="ECO:0000256" key="4">
    <source>
        <dbReference type="ARBA" id="ARBA00022884"/>
    </source>
</evidence>
<accession>A0A1F5RZH4</accession>
<dbReference type="FunFam" id="3.30.300.20:FF:000005">
    <property type="entry name" value="Transcription termination/antitermination protein NusA"/>
    <property type="match status" value="1"/>
</dbReference>
<dbReference type="EMBL" id="MFFU01000015">
    <property type="protein sequence ID" value="OGF19461.1"/>
    <property type="molecule type" value="Genomic_DNA"/>
</dbReference>
<evidence type="ECO:0000256" key="1">
    <source>
        <dbReference type="ARBA" id="ARBA00022472"/>
    </source>
</evidence>
<dbReference type="CDD" id="cd22529">
    <property type="entry name" value="KH-II_NusA_rpt2"/>
    <property type="match status" value="1"/>
</dbReference>
<feature type="compositionally biased region" description="Basic and acidic residues" evidence="8">
    <location>
        <begin position="424"/>
        <end position="435"/>
    </location>
</feature>
<dbReference type="Proteomes" id="UP000177691">
    <property type="component" value="Unassembled WGS sequence"/>
</dbReference>
<name>A0A1F5RZH4_9BACT</name>
<comment type="function">
    <text evidence="7">Participates in both transcription termination and antitermination.</text>
</comment>
<keyword evidence="6 7" id="KW-0804">Transcription</keyword>
<dbReference type="SMART" id="SM00316">
    <property type="entry name" value="S1"/>
    <property type="match status" value="1"/>
</dbReference>
<dbReference type="InterPro" id="IPR010213">
    <property type="entry name" value="TF_NusA"/>
</dbReference>
<dbReference type="CDD" id="cd04455">
    <property type="entry name" value="S1_NusA"/>
    <property type="match status" value="1"/>
</dbReference>
<dbReference type="SUPFAM" id="SSF69705">
    <property type="entry name" value="Transcription factor NusA, N-terminal domain"/>
    <property type="match status" value="1"/>
</dbReference>